<dbReference type="EMBL" id="MCGR01000052">
    <property type="protein sequence ID" value="ORY72389.1"/>
    <property type="molecule type" value="Genomic_DNA"/>
</dbReference>
<organism evidence="2 3">
    <name type="scientific">Leucosporidium creatinivorum</name>
    <dbReference type="NCBI Taxonomy" id="106004"/>
    <lineage>
        <taxon>Eukaryota</taxon>
        <taxon>Fungi</taxon>
        <taxon>Dikarya</taxon>
        <taxon>Basidiomycota</taxon>
        <taxon>Pucciniomycotina</taxon>
        <taxon>Microbotryomycetes</taxon>
        <taxon>Leucosporidiales</taxon>
        <taxon>Leucosporidium</taxon>
    </lineage>
</organism>
<evidence type="ECO:0000313" key="2">
    <source>
        <dbReference type="EMBL" id="ORY72389.1"/>
    </source>
</evidence>
<evidence type="ECO:0000256" key="1">
    <source>
        <dbReference type="SAM" id="SignalP"/>
    </source>
</evidence>
<keyword evidence="1" id="KW-0732">Signal</keyword>
<comment type="caution">
    <text evidence="2">The sequence shown here is derived from an EMBL/GenBank/DDBJ whole genome shotgun (WGS) entry which is preliminary data.</text>
</comment>
<gene>
    <name evidence="2" type="ORF">BCR35DRAFT_315142</name>
</gene>
<proteinExistence type="predicted"/>
<keyword evidence="3" id="KW-1185">Reference proteome</keyword>
<sequence>MVAVSQLVFSALSFAFVASAAPRPFGTARVKPTTITTVASSIAVSTTTTSSSAATSTAVVWTKVCSGSTPYLDASNNCVACNGGHPGAAACDKYGQATSCVSDAYIFDNGRCRTCAEALKNPAYATCNELGPLSW</sequence>
<dbReference type="Proteomes" id="UP000193467">
    <property type="component" value="Unassembled WGS sequence"/>
</dbReference>
<protein>
    <submittedName>
        <fullName evidence="2">Uncharacterized protein</fullName>
    </submittedName>
</protein>
<feature type="chain" id="PRO_5012553552" evidence="1">
    <location>
        <begin position="23"/>
        <end position="135"/>
    </location>
</feature>
<name>A0A1Y2ELH4_9BASI</name>
<accession>A0A1Y2ELH4</accession>
<reference evidence="2 3" key="1">
    <citation type="submission" date="2016-07" db="EMBL/GenBank/DDBJ databases">
        <title>Pervasive Adenine N6-methylation of Active Genes in Fungi.</title>
        <authorList>
            <consortium name="DOE Joint Genome Institute"/>
            <person name="Mondo S.J."/>
            <person name="Dannebaum R.O."/>
            <person name="Kuo R.C."/>
            <person name="Labutti K."/>
            <person name="Haridas S."/>
            <person name="Kuo A."/>
            <person name="Salamov A."/>
            <person name="Ahrendt S.R."/>
            <person name="Lipzen A."/>
            <person name="Sullivan W."/>
            <person name="Andreopoulos W.B."/>
            <person name="Clum A."/>
            <person name="Lindquist E."/>
            <person name="Daum C."/>
            <person name="Ramamoorthy G.K."/>
            <person name="Gryganskyi A."/>
            <person name="Culley D."/>
            <person name="Magnuson J.K."/>
            <person name="James T.Y."/>
            <person name="O'Malley M.A."/>
            <person name="Stajich J.E."/>
            <person name="Spatafora J.W."/>
            <person name="Visel A."/>
            <person name="Grigoriev I.V."/>
        </authorList>
    </citation>
    <scope>NUCLEOTIDE SEQUENCE [LARGE SCALE GENOMIC DNA]</scope>
    <source>
        <strain evidence="2 3">62-1032</strain>
    </source>
</reference>
<dbReference type="InParanoid" id="A0A1Y2ELH4"/>
<evidence type="ECO:0000313" key="3">
    <source>
        <dbReference type="Proteomes" id="UP000193467"/>
    </source>
</evidence>
<dbReference type="AlphaFoldDB" id="A0A1Y2ELH4"/>
<feature type="signal peptide" evidence="1">
    <location>
        <begin position="1"/>
        <end position="22"/>
    </location>
</feature>